<dbReference type="OrthoDB" id="6513042at2759"/>
<evidence type="ECO:0000256" key="1">
    <source>
        <dbReference type="ARBA" id="ARBA00007913"/>
    </source>
</evidence>
<proteinExistence type="inferred from homology"/>
<dbReference type="GO" id="GO:0016787">
    <property type="term" value="F:hydrolase activity"/>
    <property type="evidence" value="ECO:0007669"/>
    <property type="project" value="UniProtKB-KW"/>
</dbReference>
<dbReference type="Pfam" id="PF13087">
    <property type="entry name" value="AAA_12"/>
    <property type="match status" value="1"/>
</dbReference>
<dbReference type="Gene3D" id="3.40.50.300">
    <property type="entry name" value="P-loop containing nucleotide triphosphate hydrolases"/>
    <property type="match status" value="2"/>
</dbReference>
<evidence type="ECO:0000256" key="3">
    <source>
        <dbReference type="ARBA" id="ARBA00022801"/>
    </source>
</evidence>
<gene>
    <name evidence="8" type="ORF">AMAG_19070</name>
</gene>
<dbReference type="InterPro" id="IPR027417">
    <property type="entry name" value="P-loop_NTPase"/>
</dbReference>
<dbReference type="EMBL" id="GG745343">
    <property type="protein sequence ID" value="KNE63822.1"/>
    <property type="molecule type" value="Genomic_DNA"/>
</dbReference>
<dbReference type="FunFam" id="3.40.50.300:FF:000326">
    <property type="entry name" value="P-loop containing nucleoside triphosphate hydrolase"/>
    <property type="match status" value="1"/>
</dbReference>
<evidence type="ECO:0000259" key="7">
    <source>
        <dbReference type="Pfam" id="PF13087"/>
    </source>
</evidence>
<dbReference type="PANTHER" id="PTHR10887:SF522">
    <property type="entry name" value="P-LOOP CONTAINING NUCLEOSIDE TRIPHOSPHATE HYDROLASES SUPERFAMILY PROTEIN"/>
    <property type="match status" value="1"/>
</dbReference>
<keyword evidence="5" id="KW-0067">ATP-binding</keyword>
<protein>
    <recommendedName>
        <fullName evidence="10">DNA2/NAM7 helicase-like C-terminal domain-containing protein</fullName>
    </recommendedName>
</protein>
<evidence type="ECO:0000256" key="4">
    <source>
        <dbReference type="ARBA" id="ARBA00022806"/>
    </source>
</evidence>
<comment type="similarity">
    <text evidence="1">Belongs to the DNA2/NAM7 helicase family.</text>
</comment>
<dbReference type="InterPro" id="IPR047187">
    <property type="entry name" value="SF1_C_Upf1"/>
</dbReference>
<evidence type="ECO:0000256" key="2">
    <source>
        <dbReference type="ARBA" id="ARBA00022741"/>
    </source>
</evidence>
<dbReference type="GO" id="GO:0005694">
    <property type="term" value="C:chromosome"/>
    <property type="evidence" value="ECO:0007669"/>
    <property type="project" value="UniProtKB-ARBA"/>
</dbReference>
<sequence length="493" mass="56081">MLFRLGDMALVGNAARLWLDDDLRLIYVESHTKRLHGLRAAIEQVYAETNTLLINFERVWDDHCDAVEVATGVEPDRDDVSAMWACYESTLTSRLADWMKLVVRLGAVRLVDLGDLDGRKPAHFYNPVEYQFLTAKRRVEQVLARLHGNLHPILALCSLSDREKMITFGAHTLIWFSTVSLVRVSGPVQTAIVDEAAQLVEADTCLLLRIPKLQRIVLVGDDRQMPSVVPSDVAKRFKYDRSLFERLKTVQYPTFFLDTQYRMHPHISTFPRHQFYAGQLKDHLDFGRVRFHQMWNDLGEHLAPYWFIDVEGTEWRDNATQSYSIAIEAEYIKKMLVSVAKALPTSTRVEVGVISPYSDQCKLIQVVLAKVPGTRVVETIARHNMLVIKDKLIVSINSIDGFQGQERDIIIFSCVRSNTKGKIGFLGEPRRLNVAITRARYSCWIVGHAKTLRAKNPVWQALLENAKAREIVLDASTLPFFHEVKAATVVAKG</sequence>
<keyword evidence="9" id="KW-1185">Reference proteome</keyword>
<dbReference type="CDD" id="cd18808">
    <property type="entry name" value="SF1_C_Upf1"/>
    <property type="match status" value="1"/>
</dbReference>
<evidence type="ECO:0000313" key="9">
    <source>
        <dbReference type="Proteomes" id="UP000054350"/>
    </source>
</evidence>
<dbReference type="STRING" id="578462.A0A0L0SMW6"/>
<evidence type="ECO:0000259" key="6">
    <source>
        <dbReference type="Pfam" id="PF13086"/>
    </source>
</evidence>
<accession>A0A0L0SMW6</accession>
<keyword evidence="4" id="KW-0347">Helicase</keyword>
<dbReference type="InterPro" id="IPR045055">
    <property type="entry name" value="DNA2/NAM7-like"/>
</dbReference>
<dbReference type="InterPro" id="IPR041677">
    <property type="entry name" value="DNA2/NAM7_AAA_11"/>
</dbReference>
<dbReference type="GO" id="GO:0004386">
    <property type="term" value="F:helicase activity"/>
    <property type="evidence" value="ECO:0007669"/>
    <property type="project" value="UniProtKB-KW"/>
</dbReference>
<dbReference type="VEuPathDB" id="FungiDB:AMAG_19070"/>
<dbReference type="SUPFAM" id="SSF52540">
    <property type="entry name" value="P-loop containing nucleoside triphosphate hydrolases"/>
    <property type="match status" value="1"/>
</dbReference>
<organism evidence="8 9">
    <name type="scientific">Allomyces macrogynus (strain ATCC 38327)</name>
    <name type="common">Allomyces javanicus var. macrogynus</name>
    <dbReference type="NCBI Taxonomy" id="578462"/>
    <lineage>
        <taxon>Eukaryota</taxon>
        <taxon>Fungi</taxon>
        <taxon>Fungi incertae sedis</taxon>
        <taxon>Blastocladiomycota</taxon>
        <taxon>Blastocladiomycetes</taxon>
        <taxon>Blastocladiales</taxon>
        <taxon>Blastocladiaceae</taxon>
        <taxon>Allomyces</taxon>
    </lineage>
</organism>
<evidence type="ECO:0000256" key="5">
    <source>
        <dbReference type="ARBA" id="ARBA00022840"/>
    </source>
</evidence>
<reference evidence="8 9" key="1">
    <citation type="submission" date="2009-11" db="EMBL/GenBank/DDBJ databases">
        <title>Annotation of Allomyces macrogynus ATCC 38327.</title>
        <authorList>
            <consortium name="The Broad Institute Genome Sequencing Platform"/>
            <person name="Russ C."/>
            <person name="Cuomo C."/>
            <person name="Burger G."/>
            <person name="Gray M.W."/>
            <person name="Holland P.W.H."/>
            <person name="King N."/>
            <person name="Lang F.B.F."/>
            <person name="Roger A.J."/>
            <person name="Ruiz-Trillo I."/>
            <person name="Young S.K."/>
            <person name="Zeng Q."/>
            <person name="Gargeya S."/>
            <person name="Fitzgerald M."/>
            <person name="Haas B."/>
            <person name="Abouelleil A."/>
            <person name="Alvarado L."/>
            <person name="Arachchi H.M."/>
            <person name="Berlin A."/>
            <person name="Chapman S.B."/>
            <person name="Gearin G."/>
            <person name="Goldberg J."/>
            <person name="Griggs A."/>
            <person name="Gujja S."/>
            <person name="Hansen M."/>
            <person name="Heiman D."/>
            <person name="Howarth C."/>
            <person name="Larimer J."/>
            <person name="Lui A."/>
            <person name="MacDonald P.J.P."/>
            <person name="McCowen C."/>
            <person name="Montmayeur A."/>
            <person name="Murphy C."/>
            <person name="Neiman D."/>
            <person name="Pearson M."/>
            <person name="Priest M."/>
            <person name="Roberts A."/>
            <person name="Saif S."/>
            <person name="Shea T."/>
            <person name="Sisk P."/>
            <person name="Stolte C."/>
            <person name="Sykes S."/>
            <person name="Wortman J."/>
            <person name="Nusbaum C."/>
            <person name="Birren B."/>
        </authorList>
    </citation>
    <scope>NUCLEOTIDE SEQUENCE [LARGE SCALE GENOMIC DNA]</scope>
    <source>
        <strain evidence="8 9">ATCC 38327</strain>
    </source>
</reference>
<dbReference type="AlphaFoldDB" id="A0A0L0SMW6"/>
<feature type="domain" description="DNA2/NAM7 helicase helicase" evidence="6">
    <location>
        <begin position="185"/>
        <end position="231"/>
    </location>
</feature>
<dbReference type="Proteomes" id="UP000054350">
    <property type="component" value="Unassembled WGS sequence"/>
</dbReference>
<dbReference type="GO" id="GO:0005524">
    <property type="term" value="F:ATP binding"/>
    <property type="evidence" value="ECO:0007669"/>
    <property type="project" value="UniProtKB-KW"/>
</dbReference>
<reference evidence="9" key="2">
    <citation type="submission" date="2009-11" db="EMBL/GenBank/DDBJ databases">
        <title>The Genome Sequence of Allomyces macrogynus strain ATCC 38327.</title>
        <authorList>
            <consortium name="The Broad Institute Genome Sequencing Platform"/>
            <person name="Russ C."/>
            <person name="Cuomo C."/>
            <person name="Shea T."/>
            <person name="Young S.K."/>
            <person name="Zeng Q."/>
            <person name="Koehrsen M."/>
            <person name="Haas B."/>
            <person name="Borodovsky M."/>
            <person name="Guigo R."/>
            <person name="Alvarado L."/>
            <person name="Berlin A."/>
            <person name="Borenstein D."/>
            <person name="Chen Z."/>
            <person name="Engels R."/>
            <person name="Freedman E."/>
            <person name="Gellesch M."/>
            <person name="Goldberg J."/>
            <person name="Griggs A."/>
            <person name="Gujja S."/>
            <person name="Heiman D."/>
            <person name="Hepburn T."/>
            <person name="Howarth C."/>
            <person name="Jen D."/>
            <person name="Larson L."/>
            <person name="Lewis B."/>
            <person name="Mehta T."/>
            <person name="Park D."/>
            <person name="Pearson M."/>
            <person name="Roberts A."/>
            <person name="Saif S."/>
            <person name="Shenoy N."/>
            <person name="Sisk P."/>
            <person name="Stolte C."/>
            <person name="Sykes S."/>
            <person name="Walk T."/>
            <person name="White J."/>
            <person name="Yandava C."/>
            <person name="Burger G."/>
            <person name="Gray M.W."/>
            <person name="Holland P.W.H."/>
            <person name="King N."/>
            <person name="Lang F.B.F."/>
            <person name="Roger A.J."/>
            <person name="Ruiz-Trillo I."/>
            <person name="Lander E."/>
            <person name="Nusbaum C."/>
        </authorList>
    </citation>
    <scope>NUCLEOTIDE SEQUENCE [LARGE SCALE GENOMIC DNA]</scope>
    <source>
        <strain evidence="9">ATCC 38327</strain>
    </source>
</reference>
<dbReference type="InterPro" id="IPR041679">
    <property type="entry name" value="DNA2/NAM7-like_C"/>
</dbReference>
<keyword evidence="2" id="KW-0547">Nucleotide-binding</keyword>
<dbReference type="eggNOG" id="KOG1801">
    <property type="taxonomic scope" value="Eukaryota"/>
</dbReference>
<name>A0A0L0SMW6_ALLM3</name>
<dbReference type="Pfam" id="PF13086">
    <property type="entry name" value="AAA_11"/>
    <property type="match status" value="1"/>
</dbReference>
<feature type="domain" description="DNA2/NAM7 helicase-like C-terminal" evidence="7">
    <location>
        <begin position="239"/>
        <end position="449"/>
    </location>
</feature>
<keyword evidence="3" id="KW-0378">Hydrolase</keyword>
<dbReference type="PANTHER" id="PTHR10887">
    <property type="entry name" value="DNA2/NAM7 HELICASE FAMILY"/>
    <property type="match status" value="1"/>
</dbReference>
<evidence type="ECO:0000313" key="8">
    <source>
        <dbReference type="EMBL" id="KNE63822.1"/>
    </source>
</evidence>
<evidence type="ECO:0008006" key="10">
    <source>
        <dbReference type="Google" id="ProtNLM"/>
    </source>
</evidence>